<dbReference type="Pfam" id="PF11306">
    <property type="entry name" value="DUF3108"/>
    <property type="match status" value="1"/>
</dbReference>
<name>A0ABS6Y9L6_9BACT</name>
<evidence type="ECO:0000256" key="1">
    <source>
        <dbReference type="SAM" id="SignalP"/>
    </source>
</evidence>
<feature type="signal peptide" evidence="1">
    <location>
        <begin position="1"/>
        <end position="23"/>
    </location>
</feature>
<sequence length="271" mass="31382">MKRFSSFIAIAILFLCAYLPAHAQCSFKNTAFKSGEFLSYNMYYNWQFVWVKAGTASMSLVQSNYKGTPAYRAALLTSGSERADRYFVLRDTILCYSSLGLEPLYFRKGSRHDKQYTVDEVFYSYANNKPTLKQHRQRRDGEHEWKTTTFNECVYDMLNIVLRARSFNPEGWKTGNTISFTIADGRHIQKALLRYNGKKVIKADNGKKYRCLELSYLEQEEKKNKEIIRFFVTDDSNHVPIRLDMFLKFGSAKAFLVGMKGIKNAIASEVQ</sequence>
<comment type="caution">
    <text evidence="2">The sequence shown here is derived from an EMBL/GenBank/DDBJ whole genome shotgun (WGS) entry which is preliminary data.</text>
</comment>
<keyword evidence="3" id="KW-1185">Reference proteome</keyword>
<keyword evidence="1" id="KW-0732">Signal</keyword>
<gene>
    <name evidence="2" type="ORF">KZO38_00565</name>
</gene>
<evidence type="ECO:0000313" key="3">
    <source>
        <dbReference type="Proteomes" id="UP000788426"/>
    </source>
</evidence>
<reference evidence="2 3" key="1">
    <citation type="submission" date="2021-07" db="EMBL/GenBank/DDBJ databases">
        <title>Genomic diversity and antimicrobial resistance of Prevotella spp. isolated from chronic lung disease airways.</title>
        <authorList>
            <person name="Webb K.A."/>
            <person name="Olagoke O.S."/>
            <person name="Baird T."/>
            <person name="Neill J."/>
            <person name="Pham A."/>
            <person name="Wells T.J."/>
            <person name="Ramsay K.A."/>
            <person name="Bell S.C."/>
            <person name="Sarovich D.S."/>
            <person name="Price E.P."/>
        </authorList>
    </citation>
    <scope>NUCLEOTIDE SEQUENCE [LARGE SCALE GENOMIC DNA]</scope>
    <source>
        <strain evidence="2 3">SCHI0011.S.12</strain>
    </source>
</reference>
<organism evidence="2 3">
    <name type="scientific">Hoylesella nanceiensis</name>
    <dbReference type="NCBI Taxonomy" id="425941"/>
    <lineage>
        <taxon>Bacteria</taxon>
        <taxon>Pseudomonadati</taxon>
        <taxon>Bacteroidota</taxon>
        <taxon>Bacteroidia</taxon>
        <taxon>Bacteroidales</taxon>
        <taxon>Prevotellaceae</taxon>
        <taxon>Hoylesella</taxon>
    </lineage>
</organism>
<proteinExistence type="predicted"/>
<dbReference type="EMBL" id="JAHXCT010000001">
    <property type="protein sequence ID" value="MBW4768263.1"/>
    <property type="molecule type" value="Genomic_DNA"/>
</dbReference>
<protein>
    <submittedName>
        <fullName evidence="2">DUF3108 domain-containing protein</fullName>
    </submittedName>
</protein>
<dbReference type="RefSeq" id="WP_219408156.1">
    <property type="nucleotide sequence ID" value="NZ_CALBAQ010000011.1"/>
</dbReference>
<evidence type="ECO:0000313" key="2">
    <source>
        <dbReference type="EMBL" id="MBW4768263.1"/>
    </source>
</evidence>
<dbReference type="Proteomes" id="UP000788426">
    <property type="component" value="Unassembled WGS sequence"/>
</dbReference>
<dbReference type="InterPro" id="IPR021457">
    <property type="entry name" value="DUF3108"/>
</dbReference>
<accession>A0ABS6Y9L6</accession>
<feature type="chain" id="PRO_5047252343" evidence="1">
    <location>
        <begin position="24"/>
        <end position="271"/>
    </location>
</feature>